<dbReference type="AlphaFoldDB" id="A0A552KFA7"/>
<proteinExistence type="predicted"/>
<protein>
    <submittedName>
        <fullName evidence="2">HNH endonuclease</fullName>
    </submittedName>
</protein>
<accession>A0A552KFA7</accession>
<dbReference type="EMBL" id="SFAM01000208">
    <property type="protein sequence ID" value="TRV06661.1"/>
    <property type="molecule type" value="Genomic_DNA"/>
</dbReference>
<dbReference type="Gene3D" id="1.10.30.50">
    <property type="match status" value="1"/>
</dbReference>
<comment type="caution">
    <text evidence="2">The sequence shown here is derived from an EMBL/GenBank/DDBJ whole genome shotgun (WGS) entry which is preliminary data.</text>
</comment>
<organism evidence="2 3">
    <name type="scientific">Microcystis flos-aquae Mf_QC_C_20070823_S10D</name>
    <dbReference type="NCBI Taxonomy" id="2486236"/>
    <lineage>
        <taxon>Bacteria</taxon>
        <taxon>Bacillati</taxon>
        <taxon>Cyanobacteriota</taxon>
        <taxon>Cyanophyceae</taxon>
        <taxon>Oscillatoriophycideae</taxon>
        <taxon>Chroococcales</taxon>
        <taxon>Microcystaceae</taxon>
        <taxon>Microcystis</taxon>
    </lineage>
</organism>
<reference evidence="2 3" key="1">
    <citation type="submission" date="2019-01" db="EMBL/GenBank/DDBJ databases">
        <title>Coherence of Microcystis species and biogeography revealed through population genomics.</title>
        <authorList>
            <person name="Perez-Carrascal O.M."/>
            <person name="Terrat Y."/>
            <person name="Giani A."/>
            <person name="Fortin N."/>
            <person name="Tromas N."/>
            <person name="Shapiro B.J."/>
        </authorList>
    </citation>
    <scope>NUCLEOTIDE SEQUENCE [LARGE SCALE GENOMIC DNA]</scope>
    <source>
        <strain evidence="2">Mf_QC_C_20070823_S10D</strain>
    </source>
</reference>
<evidence type="ECO:0000313" key="3">
    <source>
        <dbReference type="Proteomes" id="UP000315868"/>
    </source>
</evidence>
<keyword evidence="2" id="KW-0540">Nuclease</keyword>
<dbReference type="InterPro" id="IPR003615">
    <property type="entry name" value="HNH_nuc"/>
</dbReference>
<dbReference type="GO" id="GO:0008270">
    <property type="term" value="F:zinc ion binding"/>
    <property type="evidence" value="ECO:0007669"/>
    <property type="project" value="InterPro"/>
</dbReference>
<name>A0A552KFA7_9CHRO</name>
<dbReference type="InterPro" id="IPR002711">
    <property type="entry name" value="HNH"/>
</dbReference>
<gene>
    <name evidence="2" type="ORF">EWV45_21750</name>
</gene>
<evidence type="ECO:0000259" key="1">
    <source>
        <dbReference type="Pfam" id="PF01844"/>
    </source>
</evidence>
<dbReference type="Pfam" id="PF01844">
    <property type="entry name" value="HNH"/>
    <property type="match status" value="1"/>
</dbReference>
<dbReference type="GO" id="GO:0003676">
    <property type="term" value="F:nucleic acid binding"/>
    <property type="evidence" value="ECO:0007669"/>
    <property type="project" value="InterPro"/>
</dbReference>
<feature type="domain" description="HNH" evidence="1">
    <location>
        <begin position="100"/>
        <end position="137"/>
    </location>
</feature>
<dbReference type="CDD" id="cd00085">
    <property type="entry name" value="HNHc"/>
    <property type="match status" value="1"/>
</dbReference>
<evidence type="ECO:0000313" key="2">
    <source>
        <dbReference type="EMBL" id="TRV06661.1"/>
    </source>
</evidence>
<dbReference type="Proteomes" id="UP000315868">
    <property type="component" value="Unassembled WGS sequence"/>
</dbReference>
<dbReference type="GO" id="GO:0004519">
    <property type="term" value="F:endonuclease activity"/>
    <property type="evidence" value="ECO:0007669"/>
    <property type="project" value="UniProtKB-KW"/>
</dbReference>
<sequence length="180" mass="21086">MNKISKSKLSQLYSSDEIAEIWNANQHLAVIEHPQKGLISPNQYRIMAKEKPCPFCGKKMKHGEEFKTSSQSEAIKRCYEYNNSQGEKVINQINQIFFHPNYVTIDHIINKARCPEKMFDFDNLQLVCWQCNQAKSDDNAYELRHTYEYLSSLVDQTAIRYPLLEKTNDLAKFNKLFNKP</sequence>
<keyword evidence="2" id="KW-0378">Hydrolase</keyword>
<keyword evidence="2" id="KW-0255">Endonuclease</keyword>